<dbReference type="Pfam" id="PF13519">
    <property type="entry name" value="VWA_2"/>
    <property type="match status" value="1"/>
</dbReference>
<evidence type="ECO:0000313" key="2">
    <source>
        <dbReference type="EMBL" id="MBI9001395.1"/>
    </source>
</evidence>
<gene>
    <name evidence="2" type="ORF">JDV76_10530</name>
</gene>
<dbReference type="SMART" id="SM00327">
    <property type="entry name" value="VWA"/>
    <property type="match status" value="1"/>
</dbReference>
<sequence>MSSTVVPGETAEGAGAPVILIYDASSSMLNDDAGGSTRLNAAEQASLALLDVLEEDTPLSLITFGDTVPDSVGDASAEGLAKACADVTTHFPLGTGQRDAARDVIVGVDALGYTPLKLALEQAEQQLPDAGEATIVLLSDGEDTCGAGDPAEAARSIRRNHPEVTVNTVGLKTSNRQLVEIAEAGGGTFVTADNIAQLITRLSAARSAATLRERLSDSGVYGIGLGASIVEARAAHADFPTLSEGSSEGDRVVIVWRDCRWYFNDEGMLVAIVPLGDSVTVDGLGAGSPLRRATELFGDPVAKERIQGDSWLVWYSASDGLYWKITFTGDDSGTTGTITVIELCACTPPVEKAPAAQGKMVVSFDGYGPLKLGESASALDGPGVSRTKARPDYSGAGKCYQWEGVLPGSPDVGLIAREGEIMTVPVVTTRFPRPGEWMTDRGIGIGDTAGELRAAYPDLQGWQEPNRINGPGEYNVWSTDSRGRSIVFQLRVEGQTEARPMPDNAVIYNLFVTSAPASDPAGFRGEALHMRGCS</sequence>
<dbReference type="EMBL" id="JAEIOT010000015">
    <property type="protein sequence ID" value="MBI9001395.1"/>
    <property type="molecule type" value="Genomic_DNA"/>
</dbReference>
<organism evidence="2 3">
    <name type="scientific">Corynebacterium marambiense</name>
    <dbReference type="NCBI Taxonomy" id="2765364"/>
    <lineage>
        <taxon>Bacteria</taxon>
        <taxon>Bacillati</taxon>
        <taxon>Actinomycetota</taxon>
        <taxon>Actinomycetes</taxon>
        <taxon>Mycobacteriales</taxon>
        <taxon>Corynebacteriaceae</taxon>
        <taxon>Corynebacterium</taxon>
    </lineage>
</organism>
<dbReference type="RefSeq" id="WP_198736860.1">
    <property type="nucleotide sequence ID" value="NZ_JAEIOT010000015.1"/>
</dbReference>
<dbReference type="Gene3D" id="3.40.50.410">
    <property type="entry name" value="von Willebrand factor, type A domain"/>
    <property type="match status" value="1"/>
</dbReference>
<evidence type="ECO:0000313" key="3">
    <source>
        <dbReference type="Proteomes" id="UP000625574"/>
    </source>
</evidence>
<keyword evidence="3" id="KW-1185">Reference proteome</keyword>
<accession>A0ABS0VXD0</accession>
<dbReference type="Proteomes" id="UP000625574">
    <property type="component" value="Unassembled WGS sequence"/>
</dbReference>
<dbReference type="PROSITE" id="PS50234">
    <property type="entry name" value="VWFA"/>
    <property type="match status" value="1"/>
</dbReference>
<reference evidence="2 3" key="1">
    <citation type="submission" date="2020-12" db="EMBL/GenBank/DDBJ databases">
        <title>Genome public.</title>
        <authorList>
            <person name="Sun Q."/>
        </authorList>
    </citation>
    <scope>NUCLEOTIDE SEQUENCE [LARGE SCALE GENOMIC DNA]</scope>
    <source>
        <strain evidence="2 3">CCM 8864</strain>
    </source>
</reference>
<dbReference type="InterPro" id="IPR036465">
    <property type="entry name" value="vWFA_dom_sf"/>
</dbReference>
<dbReference type="InterPro" id="IPR002035">
    <property type="entry name" value="VWF_A"/>
</dbReference>
<feature type="domain" description="VWFA" evidence="1">
    <location>
        <begin position="17"/>
        <end position="215"/>
    </location>
</feature>
<evidence type="ECO:0000259" key="1">
    <source>
        <dbReference type="PROSITE" id="PS50234"/>
    </source>
</evidence>
<protein>
    <submittedName>
        <fullName evidence="2">VWA domain-containing protein</fullName>
    </submittedName>
</protein>
<comment type="caution">
    <text evidence="2">The sequence shown here is derived from an EMBL/GenBank/DDBJ whole genome shotgun (WGS) entry which is preliminary data.</text>
</comment>
<name>A0ABS0VXD0_9CORY</name>
<proteinExistence type="predicted"/>
<dbReference type="SUPFAM" id="SSF53300">
    <property type="entry name" value="vWA-like"/>
    <property type="match status" value="1"/>
</dbReference>